<reference evidence="1" key="3">
    <citation type="submission" date="2023-05" db="EMBL/GenBank/DDBJ databases">
        <authorList>
            <person name="Smith C.H."/>
        </authorList>
    </citation>
    <scope>NUCLEOTIDE SEQUENCE</scope>
    <source>
        <strain evidence="1">CHS0354</strain>
        <tissue evidence="1">Mantle</tissue>
    </source>
</reference>
<protein>
    <submittedName>
        <fullName evidence="1">Uncharacterized protein</fullName>
    </submittedName>
</protein>
<sequence length="60" mass="7299">MKELYLDQEFCSIRYYNPDAYTFVTLKIARKVDMWEMPHHDLNLAKNRWTKSCSKVVKNK</sequence>
<dbReference type="Proteomes" id="UP001195483">
    <property type="component" value="Unassembled WGS sequence"/>
</dbReference>
<evidence type="ECO:0000313" key="2">
    <source>
        <dbReference type="Proteomes" id="UP001195483"/>
    </source>
</evidence>
<evidence type="ECO:0000313" key="1">
    <source>
        <dbReference type="EMBL" id="KAK3608536.1"/>
    </source>
</evidence>
<reference evidence="1" key="1">
    <citation type="journal article" date="2021" name="Genome Biol. Evol.">
        <title>A High-Quality Reference Genome for a Parasitic Bivalve with Doubly Uniparental Inheritance (Bivalvia: Unionida).</title>
        <authorList>
            <person name="Smith C.H."/>
        </authorList>
    </citation>
    <scope>NUCLEOTIDE SEQUENCE</scope>
    <source>
        <strain evidence="1">CHS0354</strain>
    </source>
</reference>
<dbReference type="EMBL" id="JAEAOA010000646">
    <property type="protein sequence ID" value="KAK3608536.1"/>
    <property type="molecule type" value="Genomic_DNA"/>
</dbReference>
<organism evidence="1 2">
    <name type="scientific">Potamilus streckersoni</name>
    <dbReference type="NCBI Taxonomy" id="2493646"/>
    <lineage>
        <taxon>Eukaryota</taxon>
        <taxon>Metazoa</taxon>
        <taxon>Spiralia</taxon>
        <taxon>Lophotrochozoa</taxon>
        <taxon>Mollusca</taxon>
        <taxon>Bivalvia</taxon>
        <taxon>Autobranchia</taxon>
        <taxon>Heteroconchia</taxon>
        <taxon>Palaeoheterodonta</taxon>
        <taxon>Unionida</taxon>
        <taxon>Unionoidea</taxon>
        <taxon>Unionidae</taxon>
        <taxon>Ambleminae</taxon>
        <taxon>Lampsilini</taxon>
        <taxon>Potamilus</taxon>
    </lineage>
</organism>
<accession>A0AAE0WBI4</accession>
<comment type="caution">
    <text evidence="1">The sequence shown here is derived from an EMBL/GenBank/DDBJ whole genome shotgun (WGS) entry which is preliminary data.</text>
</comment>
<gene>
    <name evidence="1" type="ORF">CHS0354_010395</name>
</gene>
<name>A0AAE0WBI4_9BIVA</name>
<dbReference type="AlphaFoldDB" id="A0AAE0WBI4"/>
<reference evidence="1" key="2">
    <citation type="journal article" date="2021" name="Genome Biol. Evol.">
        <title>Developing a high-quality reference genome for a parasitic bivalve with doubly uniparental inheritance (Bivalvia: Unionida).</title>
        <authorList>
            <person name="Smith C.H."/>
        </authorList>
    </citation>
    <scope>NUCLEOTIDE SEQUENCE</scope>
    <source>
        <strain evidence="1">CHS0354</strain>
        <tissue evidence="1">Mantle</tissue>
    </source>
</reference>
<proteinExistence type="predicted"/>
<keyword evidence="2" id="KW-1185">Reference proteome</keyword>